<feature type="compositionally biased region" description="Low complexity" evidence="1">
    <location>
        <begin position="275"/>
        <end position="296"/>
    </location>
</feature>
<evidence type="ECO:0000256" key="1">
    <source>
        <dbReference type="SAM" id="MobiDB-lite"/>
    </source>
</evidence>
<keyword evidence="3" id="KW-1185">Reference proteome</keyword>
<gene>
    <name evidence="2" type="ORF">ACFQMA_03790</name>
</gene>
<evidence type="ECO:0008006" key="4">
    <source>
        <dbReference type="Google" id="ProtNLM"/>
    </source>
</evidence>
<comment type="caution">
    <text evidence="2">The sequence shown here is derived from an EMBL/GenBank/DDBJ whole genome shotgun (WGS) entry which is preliminary data.</text>
</comment>
<accession>A0ABD5XZG1</accession>
<dbReference type="GeneID" id="78819205"/>
<protein>
    <recommendedName>
        <fullName evidence="4">Outer membrane lipoprotein-sorting protein</fullName>
    </recommendedName>
</protein>
<proteinExistence type="predicted"/>
<feature type="compositionally biased region" description="Low complexity" evidence="1">
    <location>
        <begin position="30"/>
        <end position="44"/>
    </location>
</feature>
<dbReference type="Proteomes" id="UP001596432">
    <property type="component" value="Unassembled WGS sequence"/>
</dbReference>
<feature type="region of interest" description="Disordered" evidence="1">
    <location>
        <begin position="254"/>
        <end position="304"/>
    </location>
</feature>
<evidence type="ECO:0000313" key="2">
    <source>
        <dbReference type="EMBL" id="MFC7138958.1"/>
    </source>
</evidence>
<dbReference type="PROSITE" id="PS51257">
    <property type="entry name" value="PROKAR_LIPOPROTEIN"/>
    <property type="match status" value="1"/>
</dbReference>
<dbReference type="RefSeq" id="WP_274324558.1">
    <property type="nucleotide sequence ID" value="NZ_CP118158.1"/>
</dbReference>
<dbReference type="EMBL" id="JBHTAS010000001">
    <property type="protein sequence ID" value="MFC7138958.1"/>
    <property type="molecule type" value="Genomic_DNA"/>
</dbReference>
<sequence>MGKRAVVLVALVLLSGCSAVPFGSDSQQGAPTDTVTPVPVTDADGGATATATAADLPPGVSADGSVNAIELARAHSAYVENRSYTWFVDYDTGEQDFLGGVFTRRAVVGNGSFFVQQASLGSGANTSLYVNESGGFLRSTEGNETRYDLIEVPGDHSQYVFADAAIRRFLNGARFAVTTVERGGQTYYRLYTADGPVPDTLASSSVAIRNYSATAYVTPDGFVRSLSVEYDRFVGGDRSDVSFRYDYSGVGESTPRAPTWIGNVSRRSTPEPVQPGTTAPNGTTAPGGSTATTDEPTATDELDE</sequence>
<dbReference type="AlphaFoldDB" id="A0ABD5XZG1"/>
<name>A0ABD5XZG1_9EURY</name>
<evidence type="ECO:0000313" key="3">
    <source>
        <dbReference type="Proteomes" id="UP001596432"/>
    </source>
</evidence>
<organism evidence="2 3">
    <name type="scientific">Halosimplex aquaticum</name>
    <dbReference type="NCBI Taxonomy" id="3026162"/>
    <lineage>
        <taxon>Archaea</taxon>
        <taxon>Methanobacteriati</taxon>
        <taxon>Methanobacteriota</taxon>
        <taxon>Stenosarchaea group</taxon>
        <taxon>Halobacteria</taxon>
        <taxon>Halobacteriales</taxon>
        <taxon>Haloarculaceae</taxon>
        <taxon>Halosimplex</taxon>
    </lineage>
</organism>
<reference evidence="2 3" key="1">
    <citation type="journal article" date="2019" name="Int. J. Syst. Evol. Microbiol.">
        <title>The Global Catalogue of Microorganisms (GCM) 10K type strain sequencing project: providing services to taxonomists for standard genome sequencing and annotation.</title>
        <authorList>
            <consortium name="The Broad Institute Genomics Platform"/>
            <consortium name="The Broad Institute Genome Sequencing Center for Infectious Disease"/>
            <person name="Wu L."/>
            <person name="Ma J."/>
        </authorList>
    </citation>
    <scope>NUCLEOTIDE SEQUENCE [LARGE SCALE GENOMIC DNA]</scope>
    <source>
        <strain evidence="2 3">XZYJT29</strain>
    </source>
</reference>
<feature type="region of interest" description="Disordered" evidence="1">
    <location>
        <begin position="24"/>
        <end position="44"/>
    </location>
</feature>